<accession>A0A7C3ETG7</accession>
<proteinExistence type="predicted"/>
<dbReference type="EMBL" id="DSTX01000011">
    <property type="protein sequence ID" value="HFK20900.1"/>
    <property type="molecule type" value="Genomic_DNA"/>
</dbReference>
<dbReference type="GO" id="GO:0008168">
    <property type="term" value="F:methyltransferase activity"/>
    <property type="evidence" value="ECO:0007669"/>
    <property type="project" value="UniProtKB-KW"/>
</dbReference>
<dbReference type="AlphaFoldDB" id="A0A7C3ETG7"/>
<reference evidence="2" key="1">
    <citation type="journal article" date="2020" name="mSystems">
        <title>Genome- and Community-Level Interaction Insights into Carbon Utilization and Element Cycling Functions of Hydrothermarchaeota in Hydrothermal Sediment.</title>
        <authorList>
            <person name="Zhou Z."/>
            <person name="Liu Y."/>
            <person name="Xu W."/>
            <person name="Pan J."/>
            <person name="Luo Z.H."/>
            <person name="Li M."/>
        </authorList>
    </citation>
    <scope>NUCLEOTIDE SEQUENCE [LARGE SCALE GENOMIC DNA]</scope>
    <source>
        <strain evidence="2">SpSt-468</strain>
    </source>
</reference>
<dbReference type="PANTHER" id="PTHR47099:SF1">
    <property type="entry name" value="METHYLCOBAMIDE:COM METHYLTRANSFERASE MTBA"/>
    <property type="match status" value="1"/>
</dbReference>
<organism evidence="2">
    <name type="scientific">Candidatus Methanomethylicus mesodigestus</name>
    <dbReference type="NCBI Taxonomy" id="1867258"/>
    <lineage>
        <taxon>Archaea</taxon>
        <taxon>Thermoproteota</taxon>
        <taxon>Methanosuratincolia</taxon>
        <taxon>Candidatus Methanomethylicales</taxon>
        <taxon>Candidatus Methanomethylicaceae</taxon>
        <taxon>Candidatus Methanomethylicus</taxon>
    </lineage>
</organism>
<dbReference type="InterPro" id="IPR052024">
    <property type="entry name" value="Methanogen_methyltrans"/>
</dbReference>
<dbReference type="GO" id="GO:0032259">
    <property type="term" value="P:methylation"/>
    <property type="evidence" value="ECO:0007669"/>
    <property type="project" value="UniProtKB-KW"/>
</dbReference>
<gene>
    <name evidence="2" type="ORF">ENS19_06415</name>
</gene>
<feature type="domain" description="Uroporphyrinogen decarboxylase (URO-D)" evidence="1">
    <location>
        <begin position="8"/>
        <end position="351"/>
    </location>
</feature>
<dbReference type="PANTHER" id="PTHR47099">
    <property type="entry name" value="METHYLCOBAMIDE:COM METHYLTRANSFERASE MTBA"/>
    <property type="match status" value="1"/>
</dbReference>
<protein>
    <submittedName>
        <fullName evidence="2">Methyltransferase</fullName>
    </submittedName>
</protein>
<dbReference type="GO" id="GO:0006779">
    <property type="term" value="P:porphyrin-containing compound biosynthetic process"/>
    <property type="evidence" value="ECO:0007669"/>
    <property type="project" value="InterPro"/>
</dbReference>
<evidence type="ECO:0000259" key="1">
    <source>
        <dbReference type="Pfam" id="PF01208"/>
    </source>
</evidence>
<keyword evidence="2" id="KW-0808">Transferase</keyword>
<dbReference type="CDD" id="cd03465">
    <property type="entry name" value="URO-D_like"/>
    <property type="match status" value="1"/>
</dbReference>
<name>A0A7C3ETG7_9CREN</name>
<evidence type="ECO:0000313" key="2">
    <source>
        <dbReference type="EMBL" id="HFK20900.1"/>
    </source>
</evidence>
<comment type="caution">
    <text evidence="2">The sequence shown here is derived from an EMBL/GenBank/DDBJ whole genome shotgun (WGS) entry which is preliminary data.</text>
</comment>
<dbReference type="InterPro" id="IPR000257">
    <property type="entry name" value="Uroporphyrinogen_deCOase"/>
</dbReference>
<keyword evidence="2" id="KW-0489">Methyltransferase</keyword>
<sequence>MRDRMSPGERMHALLTGQKPDRIPVIPFAFGYTAKLAGLPIGDFYSDGKKCFWCQLMAADLHGYDATPMYGYASVGAWEFGGKIGFPYEVGHGAPYVIKHPIETEEDVDKIEIPDPKTAGANPIMMEVAKQANALGMPAIFQIGGFITYCGNAMEPARMLHWMIRKPELVHKFINKVEEYQKLVTDWFVDTFGAEKCMVFSGGAIESNKVISPKQYETFALPHEININKYIFSKGLHVVMMHPCADQNKNLPFYKQIREACGWKGKYVWNFGPETPIEKQIEAFGAHDIIAGNVDPPSFQTRSFDEVLMLCKDNIERGLKNPSGYILMPGCEMPPLAPPINVHAMMVAARKFGSFG</sequence>
<dbReference type="GO" id="GO:0004853">
    <property type="term" value="F:uroporphyrinogen decarboxylase activity"/>
    <property type="evidence" value="ECO:0007669"/>
    <property type="project" value="InterPro"/>
</dbReference>
<dbReference type="Gene3D" id="3.20.20.210">
    <property type="match status" value="1"/>
</dbReference>
<dbReference type="InterPro" id="IPR038071">
    <property type="entry name" value="UROD/MetE-like_sf"/>
</dbReference>
<dbReference type="SUPFAM" id="SSF51726">
    <property type="entry name" value="UROD/MetE-like"/>
    <property type="match status" value="1"/>
</dbReference>
<dbReference type="Pfam" id="PF01208">
    <property type="entry name" value="URO-D"/>
    <property type="match status" value="1"/>
</dbReference>